<gene>
    <name evidence="2" type="ORF">OV287_06590</name>
</gene>
<proteinExistence type="predicted"/>
<evidence type="ECO:0000313" key="2">
    <source>
        <dbReference type="EMBL" id="MCY1074148.1"/>
    </source>
</evidence>
<feature type="region of interest" description="Disordered" evidence="1">
    <location>
        <begin position="34"/>
        <end position="55"/>
    </location>
</feature>
<evidence type="ECO:0008006" key="4">
    <source>
        <dbReference type="Google" id="ProtNLM"/>
    </source>
</evidence>
<comment type="caution">
    <text evidence="2">The sequence shown here is derived from an EMBL/GenBank/DDBJ whole genome shotgun (WGS) entry which is preliminary data.</text>
</comment>
<sequence>MRWPFVLGIALLTGFLGTGCPEVYGKRGSLDDAMAEDMEEQQDERRRESGKDVPCRGHKRRVWECDDENRPETCDWKCR</sequence>
<evidence type="ECO:0000256" key="1">
    <source>
        <dbReference type="SAM" id="MobiDB-lite"/>
    </source>
</evidence>
<feature type="compositionally biased region" description="Basic and acidic residues" evidence="1">
    <location>
        <begin position="43"/>
        <end position="55"/>
    </location>
</feature>
<dbReference type="RefSeq" id="WP_267533128.1">
    <property type="nucleotide sequence ID" value="NZ_JAPNKA010000001.1"/>
</dbReference>
<evidence type="ECO:0000313" key="3">
    <source>
        <dbReference type="Proteomes" id="UP001207654"/>
    </source>
</evidence>
<keyword evidence="3" id="KW-1185">Reference proteome</keyword>
<reference evidence="2 3" key="1">
    <citation type="submission" date="2022-11" db="EMBL/GenBank/DDBJ databases">
        <title>Minimal conservation of predation-associated metabolite biosynthetic gene clusters underscores biosynthetic potential of Myxococcota including descriptions for ten novel species: Archangium lansinium sp. nov., Myxococcus landrumus sp. nov., Nannocystis bai.</title>
        <authorList>
            <person name="Ahearne A."/>
            <person name="Stevens C."/>
            <person name="Phillips K."/>
        </authorList>
    </citation>
    <scope>NUCLEOTIDE SEQUENCE [LARGE SCALE GENOMIC DNA]</scope>
    <source>
        <strain evidence="2 3">MIWBW</strain>
    </source>
</reference>
<dbReference type="EMBL" id="JAPNKA010000001">
    <property type="protein sequence ID" value="MCY1074148.1"/>
    <property type="molecule type" value="Genomic_DNA"/>
</dbReference>
<protein>
    <recommendedName>
        <fullName evidence="4">Lipoprotein</fullName>
    </recommendedName>
</protein>
<organism evidence="2 3">
    <name type="scientific">Archangium lansingense</name>
    <dbReference type="NCBI Taxonomy" id="2995310"/>
    <lineage>
        <taxon>Bacteria</taxon>
        <taxon>Pseudomonadati</taxon>
        <taxon>Myxococcota</taxon>
        <taxon>Myxococcia</taxon>
        <taxon>Myxococcales</taxon>
        <taxon>Cystobacterineae</taxon>
        <taxon>Archangiaceae</taxon>
        <taxon>Archangium</taxon>
    </lineage>
</organism>
<name>A0ABT3ZXM6_9BACT</name>
<accession>A0ABT3ZXM6</accession>
<dbReference type="Proteomes" id="UP001207654">
    <property type="component" value="Unassembled WGS sequence"/>
</dbReference>
<dbReference type="PROSITE" id="PS51257">
    <property type="entry name" value="PROKAR_LIPOPROTEIN"/>
    <property type="match status" value="1"/>
</dbReference>